<organism evidence="3 4">
    <name type="scientific">Hydnomerulius pinastri MD-312</name>
    <dbReference type="NCBI Taxonomy" id="994086"/>
    <lineage>
        <taxon>Eukaryota</taxon>
        <taxon>Fungi</taxon>
        <taxon>Dikarya</taxon>
        <taxon>Basidiomycota</taxon>
        <taxon>Agaricomycotina</taxon>
        <taxon>Agaricomycetes</taxon>
        <taxon>Agaricomycetidae</taxon>
        <taxon>Boletales</taxon>
        <taxon>Boletales incertae sedis</taxon>
        <taxon>Leucogyrophana</taxon>
    </lineage>
</organism>
<dbReference type="PANTHER" id="PTHR46825">
    <property type="entry name" value="D-ALANYL-D-ALANINE-CARBOXYPEPTIDASE/ENDOPEPTIDASE AMPH"/>
    <property type="match status" value="1"/>
</dbReference>
<feature type="domain" description="Beta-lactamase-related" evidence="2">
    <location>
        <begin position="15"/>
        <end position="325"/>
    </location>
</feature>
<dbReference type="InterPro" id="IPR012338">
    <property type="entry name" value="Beta-lactam/transpept-like"/>
</dbReference>
<dbReference type="HOGENOM" id="CLU_020027_14_0_1"/>
<dbReference type="Pfam" id="PF00144">
    <property type="entry name" value="Beta-lactamase"/>
    <property type="match status" value="1"/>
</dbReference>
<dbReference type="InterPro" id="IPR001466">
    <property type="entry name" value="Beta-lactam-related"/>
</dbReference>
<protein>
    <recommendedName>
        <fullName evidence="2">Beta-lactamase-related domain-containing protein</fullName>
    </recommendedName>
</protein>
<proteinExistence type="inferred from homology"/>
<evidence type="ECO:0000259" key="2">
    <source>
        <dbReference type="Pfam" id="PF00144"/>
    </source>
</evidence>
<reference evidence="3 4" key="1">
    <citation type="submission" date="2014-04" db="EMBL/GenBank/DDBJ databases">
        <title>Evolutionary Origins and Diversification of the Mycorrhizal Mutualists.</title>
        <authorList>
            <consortium name="DOE Joint Genome Institute"/>
            <consortium name="Mycorrhizal Genomics Consortium"/>
            <person name="Kohler A."/>
            <person name="Kuo A."/>
            <person name="Nagy L.G."/>
            <person name="Floudas D."/>
            <person name="Copeland A."/>
            <person name="Barry K.W."/>
            <person name="Cichocki N."/>
            <person name="Veneault-Fourrey C."/>
            <person name="LaButti K."/>
            <person name="Lindquist E.A."/>
            <person name="Lipzen A."/>
            <person name="Lundell T."/>
            <person name="Morin E."/>
            <person name="Murat C."/>
            <person name="Riley R."/>
            <person name="Ohm R."/>
            <person name="Sun H."/>
            <person name="Tunlid A."/>
            <person name="Henrissat B."/>
            <person name="Grigoriev I.V."/>
            <person name="Hibbett D.S."/>
            <person name="Martin F."/>
        </authorList>
    </citation>
    <scope>NUCLEOTIDE SEQUENCE [LARGE SCALE GENOMIC DNA]</scope>
    <source>
        <strain evidence="3 4">MD-312</strain>
    </source>
</reference>
<comment type="similarity">
    <text evidence="1">Belongs to the peptidase S12 family.</text>
</comment>
<evidence type="ECO:0000256" key="1">
    <source>
        <dbReference type="ARBA" id="ARBA00038215"/>
    </source>
</evidence>
<sequence>MAEDAPKAITPTLSTFIEETMAASKITGLSLAVIRKNGAPEYRTWGKGTEEGDEMAPDTLFHVGSVSKAFCATALGLLIDDFANGKNVVALPSGLTELTWHTRVKDLLPEDWQLMDEWASERATIRNILSHVSGVARHDYSYGPLDTPYDVVKRLRYLKPASELREQWSYINIMYIVATHIVSTYAGKPYTTFKAEESGKFTQGWTGDGQRRPGLFTESTALLGAGPASLISSAADMSKWVSMWINQGAAPMEIKRSSRSRSTRRSPILTRFALVILLMATTPSLGTGRGDSVVPHPGGIPGSSAIVSFLPSDELGIVVLANAGDQSLTVGKISDRILDQALRLESLSTQSSFNFPFPGGAAEPEPWSFELSLDEFAGTHTHPGYRALTLCSPTSPSSCCVKVQADFAAVNKGQNSSQPSPELIAAWPRVWSSHIRMRYLKGSTFKVEFVTLFPNGHGKDSTPFETTEIIGRFGNAEFIVEDGKVVGFGISGLLRHQMGRGQSSKTVQERADVWFDRV</sequence>
<dbReference type="InterPro" id="IPR050491">
    <property type="entry name" value="AmpC-like"/>
</dbReference>
<dbReference type="Gene3D" id="3.40.710.10">
    <property type="entry name" value="DD-peptidase/beta-lactamase superfamily"/>
    <property type="match status" value="1"/>
</dbReference>
<dbReference type="OrthoDB" id="5946976at2759"/>
<accession>A0A0C9WEL3</accession>
<evidence type="ECO:0000313" key="4">
    <source>
        <dbReference type="Proteomes" id="UP000053820"/>
    </source>
</evidence>
<name>A0A0C9WEL3_9AGAM</name>
<dbReference type="Proteomes" id="UP000053820">
    <property type="component" value="Unassembled WGS sequence"/>
</dbReference>
<keyword evidence="4" id="KW-1185">Reference proteome</keyword>
<gene>
    <name evidence="3" type="ORF">HYDPIDRAFT_28910</name>
</gene>
<evidence type="ECO:0000313" key="3">
    <source>
        <dbReference type="EMBL" id="KIJ64016.1"/>
    </source>
</evidence>
<dbReference type="SUPFAM" id="SSF56601">
    <property type="entry name" value="beta-lactamase/transpeptidase-like"/>
    <property type="match status" value="1"/>
</dbReference>
<dbReference type="EMBL" id="KN839848">
    <property type="protein sequence ID" value="KIJ64016.1"/>
    <property type="molecule type" value="Genomic_DNA"/>
</dbReference>
<dbReference type="PANTHER" id="PTHR46825:SF9">
    <property type="entry name" value="BETA-LACTAMASE-RELATED DOMAIN-CONTAINING PROTEIN"/>
    <property type="match status" value="1"/>
</dbReference>
<dbReference type="AlphaFoldDB" id="A0A0C9WEL3"/>